<keyword evidence="1" id="KW-0732">Signal</keyword>
<dbReference type="InterPro" id="IPR051532">
    <property type="entry name" value="Ester_Hydrolysis_Enzymes"/>
</dbReference>
<name>A0ABT1ML83_9RHOB</name>
<dbReference type="Proteomes" id="UP001203945">
    <property type="component" value="Unassembled WGS sequence"/>
</dbReference>
<evidence type="ECO:0000313" key="3">
    <source>
        <dbReference type="EMBL" id="MCQ0969055.1"/>
    </source>
</evidence>
<evidence type="ECO:0000256" key="1">
    <source>
        <dbReference type="SAM" id="SignalP"/>
    </source>
</evidence>
<dbReference type="PANTHER" id="PTHR30383:SF5">
    <property type="entry name" value="SGNH HYDROLASE-TYPE ESTERASE DOMAIN-CONTAINING PROTEIN"/>
    <property type="match status" value="1"/>
</dbReference>
<dbReference type="Gene3D" id="3.40.50.1110">
    <property type="entry name" value="SGNH hydrolase"/>
    <property type="match status" value="1"/>
</dbReference>
<evidence type="ECO:0000313" key="4">
    <source>
        <dbReference type="Proteomes" id="UP001203945"/>
    </source>
</evidence>
<dbReference type="InterPro" id="IPR008265">
    <property type="entry name" value="Lipase_GDSL_AS"/>
</dbReference>
<reference evidence="3 4" key="1">
    <citation type="submission" date="2022-03" db="EMBL/GenBank/DDBJ databases">
        <authorList>
            <person name="He Y."/>
        </authorList>
    </citation>
    <scope>NUCLEOTIDE SEQUENCE [LARGE SCALE GENOMIC DNA]</scope>
    <source>
        <strain evidence="3 4">TK19116</strain>
        <plasmid evidence="3">unnamed1</plasmid>
    </source>
</reference>
<dbReference type="InterPro" id="IPR006311">
    <property type="entry name" value="TAT_signal"/>
</dbReference>
<gene>
    <name evidence="3" type="ORF">MLD63_01225</name>
</gene>
<organism evidence="3 4">
    <name type="scientific">Paracoccus albicereus</name>
    <dbReference type="NCBI Taxonomy" id="2922394"/>
    <lineage>
        <taxon>Bacteria</taxon>
        <taxon>Pseudomonadati</taxon>
        <taxon>Pseudomonadota</taxon>
        <taxon>Alphaproteobacteria</taxon>
        <taxon>Rhodobacterales</taxon>
        <taxon>Paracoccaceae</taxon>
        <taxon>Paracoccus</taxon>
    </lineage>
</organism>
<dbReference type="RefSeq" id="WP_255328015.1">
    <property type="nucleotide sequence ID" value="NZ_JAKZEU010000001.1"/>
</dbReference>
<dbReference type="SUPFAM" id="SSF52266">
    <property type="entry name" value="SGNH hydrolase"/>
    <property type="match status" value="1"/>
</dbReference>
<sequence length="221" mass="23304">MSKRPLTTISRRALIAGAALLPLTARAQSASPRIVAFGDSLTAGYGLAKGYGLVPQLQNWLAAQGTPATIVNRGLSGDTTLGGRVRIGLALRGGADAVIVELGGNDMLLGWEPERAEANLDSILSTAGAGGRPVLLVGIHAPGRRQDWRRRWAAIWPRLAQRHGTLLLPDLYAPLAQLPRPMRGDYLLADGIHPSAKGVGLLVPHLGPQVQALIARIGQRA</sequence>
<dbReference type="PANTHER" id="PTHR30383">
    <property type="entry name" value="THIOESTERASE 1/PROTEASE 1/LYSOPHOSPHOLIPASE L1"/>
    <property type="match status" value="1"/>
</dbReference>
<protein>
    <submittedName>
        <fullName evidence="3">Arylesterase</fullName>
    </submittedName>
</protein>
<feature type="domain" description="SGNH hydrolase-type esterase" evidence="2">
    <location>
        <begin position="36"/>
        <end position="198"/>
    </location>
</feature>
<dbReference type="EMBL" id="JAKZEU010000001">
    <property type="protein sequence ID" value="MCQ0969055.1"/>
    <property type="molecule type" value="Genomic_DNA"/>
</dbReference>
<dbReference type="InterPro" id="IPR013830">
    <property type="entry name" value="SGNH_hydro"/>
</dbReference>
<accession>A0ABT1ML83</accession>
<dbReference type="CDD" id="cd01822">
    <property type="entry name" value="Lysophospholipase_L1_like"/>
    <property type="match status" value="1"/>
</dbReference>
<keyword evidence="4" id="KW-1185">Reference proteome</keyword>
<dbReference type="Pfam" id="PF13472">
    <property type="entry name" value="Lipase_GDSL_2"/>
    <property type="match status" value="1"/>
</dbReference>
<evidence type="ECO:0000259" key="2">
    <source>
        <dbReference type="Pfam" id="PF13472"/>
    </source>
</evidence>
<geneLocation type="plasmid" evidence="3">
    <name>unnamed1</name>
</geneLocation>
<feature type="signal peptide" evidence="1">
    <location>
        <begin position="1"/>
        <end position="27"/>
    </location>
</feature>
<keyword evidence="3" id="KW-0614">Plasmid</keyword>
<dbReference type="InterPro" id="IPR036514">
    <property type="entry name" value="SGNH_hydro_sf"/>
</dbReference>
<dbReference type="PROSITE" id="PS51318">
    <property type="entry name" value="TAT"/>
    <property type="match status" value="1"/>
</dbReference>
<dbReference type="PROSITE" id="PS01098">
    <property type="entry name" value="LIPASE_GDSL_SER"/>
    <property type="match status" value="1"/>
</dbReference>
<feature type="chain" id="PRO_5046939656" evidence="1">
    <location>
        <begin position="28"/>
        <end position="221"/>
    </location>
</feature>
<proteinExistence type="predicted"/>
<comment type="caution">
    <text evidence="3">The sequence shown here is derived from an EMBL/GenBank/DDBJ whole genome shotgun (WGS) entry which is preliminary data.</text>
</comment>